<dbReference type="SUPFAM" id="SSF53756">
    <property type="entry name" value="UDP-Glycosyltransferase/glycogen phosphorylase"/>
    <property type="match status" value="1"/>
</dbReference>
<dbReference type="CAZy" id="GT4">
    <property type="family name" value="Glycosyltransferase Family 4"/>
</dbReference>
<dbReference type="InterPro" id="IPR001296">
    <property type="entry name" value="Glyco_trans_1"/>
</dbReference>
<dbReference type="EMBL" id="CP001618">
    <property type="protein sequence ID" value="ACQ80600.1"/>
    <property type="molecule type" value="Genomic_DNA"/>
</dbReference>
<dbReference type="InterPro" id="IPR050194">
    <property type="entry name" value="Glycosyltransferase_grp1"/>
</dbReference>
<keyword evidence="7" id="KW-1185">Reference proteome</keyword>
<gene>
    <name evidence="6" type="ordered locus">Bcav_2350</name>
</gene>
<dbReference type="Pfam" id="PF13579">
    <property type="entry name" value="Glyco_trans_4_4"/>
    <property type="match status" value="1"/>
</dbReference>
<evidence type="ECO:0000256" key="3">
    <source>
        <dbReference type="ARBA" id="ARBA00022679"/>
    </source>
</evidence>
<accession>C5BVZ9</accession>
<reference evidence="6 7" key="1">
    <citation type="journal article" date="2009" name="Stand. Genomic Sci.">
        <title>Complete genome sequence of Beutenbergia cavernae type strain (HKI 0122).</title>
        <authorList>
            <person name="Land M."/>
            <person name="Pukall R."/>
            <person name="Abt B."/>
            <person name="Goker M."/>
            <person name="Rohde M."/>
            <person name="Glavina Del Rio T."/>
            <person name="Tice H."/>
            <person name="Copeland A."/>
            <person name="Cheng J.F."/>
            <person name="Lucas S."/>
            <person name="Chen F."/>
            <person name="Nolan M."/>
            <person name="Bruce D."/>
            <person name="Goodwin L."/>
            <person name="Pitluck S."/>
            <person name="Ivanova N."/>
            <person name="Mavromatis K."/>
            <person name="Ovchinnikova G."/>
            <person name="Pati A."/>
            <person name="Chen A."/>
            <person name="Palaniappan K."/>
            <person name="Hauser L."/>
            <person name="Chang Y.J."/>
            <person name="Jefferies C.C."/>
            <person name="Saunders E."/>
            <person name="Brettin T."/>
            <person name="Detter J.C."/>
            <person name="Han C."/>
            <person name="Chain P."/>
            <person name="Bristow J."/>
            <person name="Eisen J.A."/>
            <person name="Markowitz V."/>
            <person name="Hugenholtz P."/>
            <person name="Kyrpides N.C."/>
            <person name="Klenk H.P."/>
            <person name="Lapidus A."/>
        </authorList>
    </citation>
    <scope>NUCLEOTIDE SEQUENCE [LARGE SCALE GENOMIC DNA]</scope>
    <source>
        <strain evidence="7">ATCC BAA-8 / DSM 12333 / NBRC 16432</strain>
    </source>
</reference>
<name>C5BVZ9_BEUC1</name>
<dbReference type="GO" id="GO:0016758">
    <property type="term" value="F:hexosyltransferase activity"/>
    <property type="evidence" value="ECO:0007669"/>
    <property type="project" value="TreeGrafter"/>
</dbReference>
<feature type="domain" description="Glycosyl transferase family 1" evidence="4">
    <location>
        <begin position="174"/>
        <end position="336"/>
    </location>
</feature>
<feature type="domain" description="Glycosyltransferase subfamily 4-like N-terminal" evidence="5">
    <location>
        <begin position="17"/>
        <end position="165"/>
    </location>
</feature>
<dbReference type="HOGENOM" id="CLU_009583_0_3_11"/>
<dbReference type="KEGG" id="bcv:Bcav_2350"/>
<dbReference type="GO" id="GO:1901137">
    <property type="term" value="P:carbohydrate derivative biosynthetic process"/>
    <property type="evidence" value="ECO:0007669"/>
    <property type="project" value="UniProtKB-ARBA"/>
</dbReference>
<evidence type="ECO:0000313" key="7">
    <source>
        <dbReference type="Proteomes" id="UP000007962"/>
    </source>
</evidence>
<dbReference type="PANTHER" id="PTHR45947:SF3">
    <property type="entry name" value="SULFOQUINOVOSYL TRANSFERASE SQD2"/>
    <property type="match status" value="1"/>
</dbReference>
<sequence length="359" mass="37534">MTARRPRVVQLTGSSAGGVGRHAREIAAGLAPWYDVVLAGPADVVDAFDGPTRLVEIGDRPQLRDLTAIRELRTLARGSDVVHAHGLRAGGLAVLALRGLPRARRPRLVVTLHNLPVGSTRVRLVSAVLERLVARGADAVLGVSGDLVERARERGARLTDRALVPAPPRGHPRPIDRAALGVAPGDGLLVTVARLAPQKGLDVLADAAALLARDGVAVRWLVAGHGPLLTELTRRVQTEALPLGLLGYREDALDLLAGADVVVSTARWEGQPLWLQEALAVGAPIVATDVGGTGEVTAGAAVLVPDGDASAIANAVAALLADPERRSRMHAAARERADHLPRLADVAAQLRRIYGLLLG</sequence>
<dbReference type="STRING" id="471853.Bcav_2350"/>
<proteinExistence type="predicted"/>
<dbReference type="Pfam" id="PF00534">
    <property type="entry name" value="Glycos_transf_1"/>
    <property type="match status" value="1"/>
</dbReference>
<dbReference type="eggNOG" id="COG0438">
    <property type="taxonomic scope" value="Bacteria"/>
</dbReference>
<evidence type="ECO:0000256" key="2">
    <source>
        <dbReference type="ARBA" id="ARBA00022676"/>
    </source>
</evidence>
<dbReference type="OrthoDB" id="3268555at2"/>
<organism evidence="6 7">
    <name type="scientific">Beutenbergia cavernae (strain ATCC BAA-8 / DSM 12333 / CCUG 43141 / JCM 11478 / NBRC 16432 / NCIMB 13614 / HKI 0122)</name>
    <dbReference type="NCBI Taxonomy" id="471853"/>
    <lineage>
        <taxon>Bacteria</taxon>
        <taxon>Bacillati</taxon>
        <taxon>Actinomycetota</taxon>
        <taxon>Actinomycetes</taxon>
        <taxon>Micrococcales</taxon>
        <taxon>Beutenbergiaceae</taxon>
        <taxon>Beutenbergia</taxon>
    </lineage>
</organism>
<evidence type="ECO:0000313" key="6">
    <source>
        <dbReference type="EMBL" id="ACQ80600.1"/>
    </source>
</evidence>
<dbReference type="Gene3D" id="3.40.50.2000">
    <property type="entry name" value="Glycogen Phosphorylase B"/>
    <property type="match status" value="2"/>
</dbReference>
<dbReference type="Proteomes" id="UP000007962">
    <property type="component" value="Chromosome"/>
</dbReference>
<protein>
    <recommendedName>
        <fullName evidence="1">D-inositol 3-phosphate glycosyltransferase</fullName>
    </recommendedName>
</protein>
<evidence type="ECO:0000256" key="1">
    <source>
        <dbReference type="ARBA" id="ARBA00021292"/>
    </source>
</evidence>
<dbReference type="CDD" id="cd03801">
    <property type="entry name" value="GT4_PimA-like"/>
    <property type="match status" value="1"/>
</dbReference>
<dbReference type="InterPro" id="IPR028098">
    <property type="entry name" value="Glyco_trans_4-like_N"/>
</dbReference>
<evidence type="ECO:0000259" key="4">
    <source>
        <dbReference type="Pfam" id="PF00534"/>
    </source>
</evidence>
<dbReference type="PANTHER" id="PTHR45947">
    <property type="entry name" value="SULFOQUINOVOSYL TRANSFERASE SQD2"/>
    <property type="match status" value="1"/>
</dbReference>
<dbReference type="AlphaFoldDB" id="C5BVZ9"/>
<evidence type="ECO:0000259" key="5">
    <source>
        <dbReference type="Pfam" id="PF13579"/>
    </source>
</evidence>
<keyword evidence="3 6" id="KW-0808">Transferase</keyword>
<keyword evidence="2" id="KW-0328">Glycosyltransferase</keyword>
<dbReference type="RefSeq" id="WP_015882840.1">
    <property type="nucleotide sequence ID" value="NC_012669.1"/>
</dbReference>